<name>A0A4Z2HVW0_9TELE</name>
<protein>
    <submittedName>
        <fullName evidence="1">Uncharacterized protein</fullName>
    </submittedName>
</protein>
<organism evidence="1 2">
    <name type="scientific">Liparis tanakae</name>
    <name type="common">Tanaka's snailfish</name>
    <dbReference type="NCBI Taxonomy" id="230148"/>
    <lineage>
        <taxon>Eukaryota</taxon>
        <taxon>Metazoa</taxon>
        <taxon>Chordata</taxon>
        <taxon>Craniata</taxon>
        <taxon>Vertebrata</taxon>
        <taxon>Euteleostomi</taxon>
        <taxon>Actinopterygii</taxon>
        <taxon>Neopterygii</taxon>
        <taxon>Teleostei</taxon>
        <taxon>Neoteleostei</taxon>
        <taxon>Acanthomorphata</taxon>
        <taxon>Eupercaria</taxon>
        <taxon>Perciformes</taxon>
        <taxon>Cottioidei</taxon>
        <taxon>Cottales</taxon>
        <taxon>Liparidae</taxon>
        <taxon>Liparis</taxon>
    </lineage>
</organism>
<sequence>MHQVLVIKVVPFISKVKADRGINQLISRTESCLGLQQTGRFPSGSQLAPEAVVSVQSDQRTDQLELSGVDLLDFAESALTVVCGVLEGSDVEEGGAYPVQSHVHITDGLENYLRIEVLHQVAV</sequence>
<reference evidence="1 2" key="1">
    <citation type="submission" date="2019-03" db="EMBL/GenBank/DDBJ databases">
        <title>First draft genome of Liparis tanakae, snailfish: a comprehensive survey of snailfish specific genes.</title>
        <authorList>
            <person name="Kim W."/>
            <person name="Song I."/>
            <person name="Jeong J.-H."/>
            <person name="Kim D."/>
            <person name="Kim S."/>
            <person name="Ryu S."/>
            <person name="Song J.Y."/>
            <person name="Lee S.K."/>
        </authorList>
    </citation>
    <scope>NUCLEOTIDE SEQUENCE [LARGE SCALE GENOMIC DNA]</scope>
    <source>
        <tissue evidence="1">Muscle</tissue>
    </source>
</reference>
<proteinExistence type="predicted"/>
<gene>
    <name evidence="1" type="ORF">EYF80_019905</name>
</gene>
<evidence type="ECO:0000313" key="2">
    <source>
        <dbReference type="Proteomes" id="UP000314294"/>
    </source>
</evidence>
<comment type="caution">
    <text evidence="1">The sequence shown here is derived from an EMBL/GenBank/DDBJ whole genome shotgun (WGS) entry which is preliminary data.</text>
</comment>
<dbReference type="EMBL" id="SRLO01000170">
    <property type="protein sequence ID" value="TNN69837.1"/>
    <property type="molecule type" value="Genomic_DNA"/>
</dbReference>
<dbReference type="AlphaFoldDB" id="A0A4Z2HVW0"/>
<evidence type="ECO:0000313" key="1">
    <source>
        <dbReference type="EMBL" id="TNN69837.1"/>
    </source>
</evidence>
<keyword evidence="2" id="KW-1185">Reference proteome</keyword>
<accession>A0A4Z2HVW0</accession>
<dbReference type="Proteomes" id="UP000314294">
    <property type="component" value="Unassembled WGS sequence"/>
</dbReference>